<feature type="signal peptide" evidence="1">
    <location>
        <begin position="1"/>
        <end position="29"/>
    </location>
</feature>
<dbReference type="Gene3D" id="3.40.710.10">
    <property type="entry name" value="DD-peptidase/beta-lactamase superfamily"/>
    <property type="match status" value="1"/>
</dbReference>
<evidence type="ECO:0000313" key="3">
    <source>
        <dbReference type="EMBL" id="WWM71716.1"/>
    </source>
</evidence>
<dbReference type="PANTHER" id="PTHR46825">
    <property type="entry name" value="D-ALANYL-D-ALANINE-CARBOXYPEPTIDASE/ENDOPEPTIDASE AMPH"/>
    <property type="match status" value="1"/>
</dbReference>
<dbReference type="GO" id="GO:0016787">
    <property type="term" value="F:hydrolase activity"/>
    <property type="evidence" value="ECO:0007669"/>
    <property type="project" value="UniProtKB-KW"/>
</dbReference>
<dbReference type="InterPro" id="IPR012338">
    <property type="entry name" value="Beta-lactam/transpept-like"/>
</dbReference>
<evidence type="ECO:0000256" key="1">
    <source>
        <dbReference type="SAM" id="SignalP"/>
    </source>
</evidence>
<evidence type="ECO:0000259" key="2">
    <source>
        <dbReference type="Pfam" id="PF00144"/>
    </source>
</evidence>
<keyword evidence="3" id="KW-0378">Hydrolase</keyword>
<organism evidence="3 4">
    <name type="scientific">Sphingomonas kaistensis</name>
    <dbReference type="NCBI Taxonomy" id="298708"/>
    <lineage>
        <taxon>Bacteria</taxon>
        <taxon>Pseudomonadati</taxon>
        <taxon>Pseudomonadota</taxon>
        <taxon>Alphaproteobacteria</taxon>
        <taxon>Sphingomonadales</taxon>
        <taxon>Sphingomonadaceae</taxon>
        <taxon>Sphingomonas</taxon>
    </lineage>
</organism>
<gene>
    <name evidence="3" type="ORF">V6R86_00230</name>
</gene>
<dbReference type="Proteomes" id="UP001382935">
    <property type="component" value="Chromosome"/>
</dbReference>
<dbReference type="Pfam" id="PF00144">
    <property type="entry name" value="Beta-lactamase"/>
    <property type="match status" value="1"/>
</dbReference>
<name>A0ABZ2G6Q4_9SPHN</name>
<dbReference type="SUPFAM" id="SSF56601">
    <property type="entry name" value="beta-lactamase/transpeptidase-like"/>
    <property type="match status" value="1"/>
</dbReference>
<keyword evidence="4" id="KW-1185">Reference proteome</keyword>
<dbReference type="InterPro" id="IPR050491">
    <property type="entry name" value="AmpC-like"/>
</dbReference>
<dbReference type="RefSeq" id="WP_338505344.1">
    <property type="nucleotide sequence ID" value="NZ_CP145607.1"/>
</dbReference>
<feature type="domain" description="Beta-lactamase-related" evidence="2">
    <location>
        <begin position="71"/>
        <end position="387"/>
    </location>
</feature>
<evidence type="ECO:0000313" key="4">
    <source>
        <dbReference type="Proteomes" id="UP001382935"/>
    </source>
</evidence>
<dbReference type="EMBL" id="CP145607">
    <property type="protein sequence ID" value="WWM71716.1"/>
    <property type="molecule type" value="Genomic_DNA"/>
</dbReference>
<reference evidence="3 4" key="1">
    <citation type="submission" date="2024-02" db="EMBL/GenBank/DDBJ databases">
        <title>Full genome sequence of Sphingomonas kaistensis.</title>
        <authorList>
            <person name="Poletto B.L."/>
            <person name="Silva G."/>
            <person name="Galante D."/>
            <person name="Campos K.R."/>
            <person name="Santos M.B.N."/>
            <person name="Sacchi C.T."/>
        </authorList>
    </citation>
    <scope>NUCLEOTIDE SEQUENCE [LARGE SCALE GENOMIC DNA]</scope>
    <source>
        <strain evidence="3 4">MA4R</strain>
    </source>
</reference>
<protein>
    <submittedName>
        <fullName evidence="3">Serine hydrolase</fullName>
    </submittedName>
</protein>
<dbReference type="PANTHER" id="PTHR46825:SF12">
    <property type="entry name" value="PENICILLIN-BINDING PROTEIN 4"/>
    <property type="match status" value="1"/>
</dbReference>
<accession>A0ABZ2G6Q4</accession>
<dbReference type="InterPro" id="IPR001466">
    <property type="entry name" value="Beta-lactam-related"/>
</dbReference>
<sequence length="613" mass="64623">MKNGMRLLPGWRALLFFMLTSGSSQVSNAAEVPACRMPDAKAGGVVNDHTRYVETNLLPAVMEAGARPLTLADRMKAYGVPGISVAVIHNGKLDWARGWGVRHSEDCKPVTTETVFQAASISKAVTAALALRLVEQGRLTLDKDINLALRSWKLPTSAASNQQPVTLRHLLSHTAGLNLHGFPGYRAGSALPTPVQILDGRPPANTEAVRSILPVGAEWRYSGGGYVVAQVALEDVTGRSFADLAEREIFRPLGMRHSAYAQPLSGPIGRNAASGHHEGKVIPGAHHVYPELAPAGLWTSAGDLALFLLDIQKSASGKRGTLLSPSLVKAMLSPVKGEWGLGPALSGAGTSRRFGHDGVNEGFQSTMAAYVDKGEGIVVLTNGAGKRLADEIVRAVATDYGWTELASKPVIEAALPIAALAALAGPYEGGGLSVFLDLREGHLFAQTGGPEPERLVAISSERFKTSASGIVVEFDREAEGKATGFRIVEGGPSITLARVTAKAVDPLSVPLFVRGSMNGWSVEAPLRKLSDGSLSADLLLGAGEHQLKIGAADWSVADYGLVGSTIVKEPVEGLPLILRGGNIRLSITNAGTYRFKITPAPKEPFLSIRRVGG</sequence>
<feature type="chain" id="PRO_5046488880" evidence="1">
    <location>
        <begin position="30"/>
        <end position="613"/>
    </location>
</feature>
<keyword evidence="1" id="KW-0732">Signal</keyword>
<proteinExistence type="predicted"/>